<evidence type="ECO:0000313" key="1">
    <source>
        <dbReference type="EMBL" id="CZQ84021.1"/>
    </source>
</evidence>
<accession>A0A143Y972</accession>
<comment type="caution">
    <text evidence="3">The sequence shown here is derived from an EMBL/GenBank/DDBJ whole genome shotgun (WGS) entry which is preliminary data.</text>
</comment>
<dbReference type="Proteomes" id="UP000199686">
    <property type="component" value="Unassembled WGS sequence"/>
</dbReference>
<dbReference type="EMBL" id="FJMZ01000003">
    <property type="protein sequence ID" value="CZQ84021.1"/>
    <property type="molecule type" value="Genomic_DNA"/>
</dbReference>
<name>A0A143Y972_9LACT</name>
<evidence type="ECO:0000313" key="2">
    <source>
        <dbReference type="EMBL" id="NLD31006.1"/>
    </source>
</evidence>
<sequence>MTMKKFQVELPEDMLEKMRKGYAAKRKQGGYEVKNISDEELAEYFMSMGLNYVDRKISEILDKENK</sequence>
<organism evidence="3 5">
    <name type="scientific">Trichococcus flocculiformis</name>
    <dbReference type="NCBI Taxonomy" id="82803"/>
    <lineage>
        <taxon>Bacteria</taxon>
        <taxon>Bacillati</taxon>
        <taxon>Bacillota</taxon>
        <taxon>Bacilli</taxon>
        <taxon>Lactobacillales</taxon>
        <taxon>Carnobacteriaceae</taxon>
        <taxon>Trichococcus</taxon>
    </lineage>
</organism>
<proteinExistence type="predicted"/>
<dbReference type="Proteomes" id="UP000195947">
    <property type="component" value="Unassembled WGS sequence"/>
</dbReference>
<reference evidence="3 5" key="2">
    <citation type="submission" date="2016-10" db="EMBL/GenBank/DDBJ databases">
        <authorList>
            <person name="Varghese N."/>
            <person name="Submissions S."/>
        </authorList>
    </citation>
    <scope>NUCLEOTIDE SEQUENCE [LARGE SCALE GENOMIC DNA]</scope>
    <source>
        <strain evidence="3 5">DSM 2094</strain>
    </source>
</reference>
<dbReference type="Proteomes" id="UP000589373">
    <property type="component" value="Unassembled WGS sequence"/>
</dbReference>
<dbReference type="STRING" id="82803.SAMN04488048_10633"/>
<evidence type="ECO:0000313" key="3">
    <source>
        <dbReference type="EMBL" id="SFH71556.1"/>
    </source>
</evidence>
<reference evidence="2 6" key="3">
    <citation type="journal article" date="2020" name="Biotechnol. Biofuels">
        <title>New insights from the biogas microbiome by comprehensive genome-resolved metagenomics of nearly 1600 species originating from multiple anaerobic digesters.</title>
        <authorList>
            <person name="Campanaro S."/>
            <person name="Treu L."/>
            <person name="Rodriguez-R L.M."/>
            <person name="Kovalovszki A."/>
            <person name="Ziels R.M."/>
            <person name="Maus I."/>
            <person name="Zhu X."/>
            <person name="Kougias P.G."/>
            <person name="Basile A."/>
            <person name="Luo G."/>
            <person name="Schluter A."/>
            <person name="Konstantinidis K.T."/>
            <person name="Angelidaki I."/>
        </authorList>
    </citation>
    <scope>NUCLEOTIDE SEQUENCE [LARGE SCALE GENOMIC DNA]</scope>
    <source>
        <strain evidence="2">AS07pgkLD_105</strain>
    </source>
</reference>
<evidence type="ECO:0000313" key="6">
    <source>
        <dbReference type="Proteomes" id="UP000589373"/>
    </source>
</evidence>
<dbReference type="RefSeq" id="WP_086988176.1">
    <property type="nucleotide sequence ID" value="NZ_CP089787.1"/>
</dbReference>
<evidence type="ECO:0000313" key="5">
    <source>
        <dbReference type="Proteomes" id="UP000199686"/>
    </source>
</evidence>
<dbReference type="OrthoDB" id="2167352at2"/>
<keyword evidence="4" id="KW-1185">Reference proteome</keyword>
<dbReference type="EMBL" id="JAAZCD010000044">
    <property type="protein sequence ID" value="NLD31006.1"/>
    <property type="molecule type" value="Genomic_DNA"/>
</dbReference>
<gene>
    <name evidence="2" type="ORF">GX662_01910</name>
    <name evidence="3" type="ORF">SAMN04488507_101087</name>
    <name evidence="1" type="ORF">TFLO_459</name>
</gene>
<protein>
    <submittedName>
        <fullName evidence="3">Uncharacterized protein</fullName>
    </submittedName>
</protein>
<evidence type="ECO:0000313" key="4">
    <source>
        <dbReference type="Proteomes" id="UP000195947"/>
    </source>
</evidence>
<dbReference type="EMBL" id="FOQC01000010">
    <property type="protein sequence ID" value="SFH71556.1"/>
    <property type="molecule type" value="Genomic_DNA"/>
</dbReference>
<dbReference type="AlphaFoldDB" id="A0A143Y972"/>
<reference evidence="1 4" key="1">
    <citation type="submission" date="2016-02" db="EMBL/GenBank/DDBJ databases">
        <authorList>
            <person name="Strepis N."/>
        </authorList>
    </citation>
    <scope>NUCLEOTIDE SEQUENCE [LARGE SCALE GENOMIC DNA]</scope>
    <source>
        <strain evidence="1">Trichococcus flocculiformis</strain>
    </source>
</reference>